<feature type="compositionally biased region" description="Low complexity" evidence="5">
    <location>
        <begin position="283"/>
        <end position="297"/>
    </location>
</feature>
<proteinExistence type="predicted"/>
<evidence type="ECO:0000256" key="5">
    <source>
        <dbReference type="SAM" id="MobiDB-lite"/>
    </source>
</evidence>
<evidence type="ECO:0000313" key="8">
    <source>
        <dbReference type="Proteomes" id="UP001480595"/>
    </source>
</evidence>
<sequence length="363" mass="39007">MSSSTLDSNTAAPHLSGAPLWPAGGEAAALSPRAASSPCPDANNTKIDDSQGMQYNLLCGTSIVGSDLGPAAPADSLAHCLDLCTKTQGTCVGVTYNGTHCFRKDFVGPSAIKSGDDNNGSAVAVIPAPSTADCNSLGNNNNKHGFQIYCGQDYKPDDLSKVFAASMTQCIDACAAAAPQGTWSTGEAMIRARPSCCRPRRIAEFALRLLLRRLLLSPRWLLRPCRLSPTTLQSSTGTSAGTIAGAAVGGVAGLAVLCLLVFMFMRRRQRTATSSDNNDNDNDNNNNHHNGQQQQHYPQPPHPQFPYQQQQQTQPETVVQHSYYEVDASPRAVEVEAPMDWPTELADQSVWSNHEPKMMMRMK</sequence>
<feature type="transmembrane region" description="Helical" evidence="6">
    <location>
        <begin position="243"/>
        <end position="265"/>
    </location>
</feature>
<dbReference type="GeneID" id="92090256"/>
<comment type="caution">
    <text evidence="7">The sequence shown here is derived from an EMBL/GenBank/DDBJ whole genome shotgun (WGS) entry which is preliminary data.</text>
</comment>
<dbReference type="Proteomes" id="UP001480595">
    <property type="component" value="Unassembled WGS sequence"/>
</dbReference>
<dbReference type="InterPro" id="IPR051694">
    <property type="entry name" value="Immunoregulatory_rcpt-like"/>
</dbReference>
<feature type="region of interest" description="Disordered" evidence="5">
    <location>
        <begin position="272"/>
        <end position="317"/>
    </location>
</feature>
<keyword evidence="2 6" id="KW-0812">Transmembrane</keyword>
<reference evidence="7 8" key="1">
    <citation type="submission" date="2023-01" db="EMBL/GenBank/DDBJ databases">
        <title>Analysis of 21 Apiospora genomes using comparative genomics revels a genus with tremendous synthesis potential of carbohydrate active enzymes and secondary metabolites.</title>
        <authorList>
            <person name="Sorensen T."/>
        </authorList>
    </citation>
    <scope>NUCLEOTIDE SEQUENCE [LARGE SCALE GENOMIC DNA]</scope>
    <source>
        <strain evidence="7 8">CBS 135458</strain>
    </source>
</reference>
<keyword evidence="8" id="KW-1185">Reference proteome</keyword>
<protein>
    <recommendedName>
        <fullName evidence="9">Apple domain-containing protein</fullName>
    </recommendedName>
</protein>
<keyword evidence="4 6" id="KW-0472">Membrane</keyword>
<gene>
    <name evidence="7" type="ORF">PG994_005784</name>
</gene>
<evidence type="ECO:0000256" key="3">
    <source>
        <dbReference type="ARBA" id="ARBA00022989"/>
    </source>
</evidence>
<name>A0ABR1VH10_9PEZI</name>
<evidence type="ECO:0000256" key="6">
    <source>
        <dbReference type="SAM" id="Phobius"/>
    </source>
</evidence>
<dbReference type="PANTHER" id="PTHR15549:SF27">
    <property type="entry name" value="CHITIN-BINDING TYPE-1 DOMAIN-CONTAINING PROTEIN"/>
    <property type="match status" value="1"/>
</dbReference>
<evidence type="ECO:0000313" key="7">
    <source>
        <dbReference type="EMBL" id="KAK8069168.1"/>
    </source>
</evidence>
<comment type="subcellular location">
    <subcellularLocation>
        <location evidence="1">Membrane</location>
        <topology evidence="1">Single-pass membrane protein</topology>
    </subcellularLocation>
</comment>
<dbReference type="RefSeq" id="XP_066716462.1">
    <property type="nucleotide sequence ID" value="XM_066857193.1"/>
</dbReference>
<evidence type="ECO:0008006" key="9">
    <source>
        <dbReference type="Google" id="ProtNLM"/>
    </source>
</evidence>
<evidence type="ECO:0000256" key="4">
    <source>
        <dbReference type="ARBA" id="ARBA00023136"/>
    </source>
</evidence>
<dbReference type="EMBL" id="JAQQWL010000006">
    <property type="protein sequence ID" value="KAK8069168.1"/>
    <property type="molecule type" value="Genomic_DNA"/>
</dbReference>
<evidence type="ECO:0000256" key="1">
    <source>
        <dbReference type="ARBA" id="ARBA00004167"/>
    </source>
</evidence>
<evidence type="ECO:0000256" key="2">
    <source>
        <dbReference type="ARBA" id="ARBA00022692"/>
    </source>
</evidence>
<keyword evidence="3 6" id="KW-1133">Transmembrane helix</keyword>
<accession>A0ABR1VH10</accession>
<organism evidence="7 8">
    <name type="scientific">Apiospora phragmitis</name>
    <dbReference type="NCBI Taxonomy" id="2905665"/>
    <lineage>
        <taxon>Eukaryota</taxon>
        <taxon>Fungi</taxon>
        <taxon>Dikarya</taxon>
        <taxon>Ascomycota</taxon>
        <taxon>Pezizomycotina</taxon>
        <taxon>Sordariomycetes</taxon>
        <taxon>Xylariomycetidae</taxon>
        <taxon>Amphisphaeriales</taxon>
        <taxon>Apiosporaceae</taxon>
        <taxon>Apiospora</taxon>
    </lineage>
</organism>
<feature type="compositionally biased region" description="Low complexity" evidence="5">
    <location>
        <begin position="305"/>
        <end position="315"/>
    </location>
</feature>
<dbReference type="PANTHER" id="PTHR15549">
    <property type="entry name" value="PAIRED IMMUNOGLOBULIN-LIKE TYPE 2 RECEPTOR"/>
    <property type="match status" value="1"/>
</dbReference>